<dbReference type="EC" id="4.1.3.27" evidence="5 15"/>
<evidence type="ECO:0000256" key="8">
    <source>
        <dbReference type="ARBA" id="ARBA00022723"/>
    </source>
</evidence>
<feature type="domain" description="Chorismate-utilising enzyme C-terminal" evidence="16">
    <location>
        <begin position="225"/>
        <end position="477"/>
    </location>
</feature>
<evidence type="ECO:0000259" key="17">
    <source>
        <dbReference type="Pfam" id="PF04715"/>
    </source>
</evidence>
<dbReference type="PANTHER" id="PTHR11236:SF48">
    <property type="entry name" value="ISOCHORISMATE SYNTHASE MENF"/>
    <property type="match status" value="1"/>
</dbReference>
<dbReference type="NCBIfam" id="TIGR00564">
    <property type="entry name" value="trpE_most"/>
    <property type="match status" value="1"/>
</dbReference>
<dbReference type="PANTHER" id="PTHR11236">
    <property type="entry name" value="AMINOBENZOATE/ANTHRANILATE SYNTHASE"/>
    <property type="match status" value="1"/>
</dbReference>
<dbReference type="GO" id="GO:0046872">
    <property type="term" value="F:metal ion binding"/>
    <property type="evidence" value="ECO:0007669"/>
    <property type="project" value="UniProtKB-KW"/>
</dbReference>
<dbReference type="PRINTS" id="PR00095">
    <property type="entry name" value="ANTSNTHASEI"/>
</dbReference>
<comment type="catalytic activity">
    <reaction evidence="14 15">
        <text>chorismate + L-glutamine = anthranilate + pyruvate + L-glutamate + H(+)</text>
        <dbReference type="Rhea" id="RHEA:21732"/>
        <dbReference type="ChEBI" id="CHEBI:15361"/>
        <dbReference type="ChEBI" id="CHEBI:15378"/>
        <dbReference type="ChEBI" id="CHEBI:16567"/>
        <dbReference type="ChEBI" id="CHEBI:29748"/>
        <dbReference type="ChEBI" id="CHEBI:29985"/>
        <dbReference type="ChEBI" id="CHEBI:58359"/>
        <dbReference type="EC" id="4.1.3.27"/>
    </reaction>
</comment>
<keyword evidence="7 15" id="KW-0028">Amino-acid biosynthesis</keyword>
<evidence type="ECO:0000256" key="13">
    <source>
        <dbReference type="ARBA" id="ARBA00025634"/>
    </source>
</evidence>
<keyword evidence="8 15" id="KW-0479">Metal-binding</keyword>
<evidence type="ECO:0000313" key="18">
    <source>
        <dbReference type="EMBL" id="NQV64392.1"/>
    </source>
</evidence>
<keyword evidence="9 15" id="KW-0822">Tryptophan biosynthesis</keyword>
<dbReference type="EMBL" id="JABMOJ010000120">
    <property type="protein sequence ID" value="NQV64392.1"/>
    <property type="molecule type" value="Genomic_DNA"/>
</dbReference>
<evidence type="ECO:0000256" key="10">
    <source>
        <dbReference type="ARBA" id="ARBA00022842"/>
    </source>
</evidence>
<comment type="function">
    <text evidence="13 15">Part of a heterotetrameric complex that catalyzes the two-step biosynthesis of anthranilate, an intermediate in the biosynthesis of L-tryptophan. In the first step, the glutamine-binding beta subunit (TrpG) of anthranilate synthase (AS) provides the glutamine amidotransferase activity which generates ammonia as a substrate that, along with chorismate, is used in the second step, catalyzed by the large alpha subunit of AS (TrpE) to produce anthranilate. In the absence of TrpG, TrpE can synthesize anthranilate directly from chorismate and high concentrations of ammonia.</text>
</comment>
<dbReference type="GO" id="GO:0000162">
    <property type="term" value="P:L-tryptophan biosynthetic process"/>
    <property type="evidence" value="ECO:0007669"/>
    <property type="project" value="UniProtKB-KW"/>
</dbReference>
<keyword evidence="10 15" id="KW-0460">Magnesium</keyword>
<evidence type="ECO:0000256" key="12">
    <source>
        <dbReference type="ARBA" id="ARBA00023239"/>
    </source>
</evidence>
<evidence type="ECO:0000256" key="6">
    <source>
        <dbReference type="ARBA" id="ARBA00020653"/>
    </source>
</evidence>
<dbReference type="InterPro" id="IPR019999">
    <property type="entry name" value="Anth_synth_I-like"/>
</dbReference>
<feature type="domain" description="Anthranilate synthase component I N-terminal" evidence="17">
    <location>
        <begin position="26"/>
        <end position="170"/>
    </location>
</feature>
<evidence type="ECO:0000256" key="14">
    <source>
        <dbReference type="ARBA" id="ARBA00047683"/>
    </source>
</evidence>
<evidence type="ECO:0000313" key="19">
    <source>
        <dbReference type="Proteomes" id="UP000754644"/>
    </source>
</evidence>
<dbReference type="GO" id="GO:0004049">
    <property type="term" value="F:anthranilate synthase activity"/>
    <property type="evidence" value="ECO:0007669"/>
    <property type="project" value="UniProtKB-EC"/>
</dbReference>
<evidence type="ECO:0000256" key="15">
    <source>
        <dbReference type="RuleBase" id="RU364045"/>
    </source>
</evidence>
<evidence type="ECO:0000256" key="4">
    <source>
        <dbReference type="ARBA" id="ARBA00011575"/>
    </source>
</evidence>
<dbReference type="InterPro" id="IPR005801">
    <property type="entry name" value="ADC_synthase"/>
</dbReference>
<dbReference type="InterPro" id="IPR006805">
    <property type="entry name" value="Anth_synth_I_N"/>
</dbReference>
<evidence type="ECO:0000256" key="7">
    <source>
        <dbReference type="ARBA" id="ARBA00022605"/>
    </source>
</evidence>
<gene>
    <name evidence="15" type="primary">trpE</name>
    <name evidence="18" type="ORF">HQ497_03410</name>
</gene>
<dbReference type="InterPro" id="IPR015890">
    <property type="entry name" value="Chorismate_C"/>
</dbReference>
<organism evidence="18 19">
    <name type="scientific">SAR86 cluster bacterium</name>
    <dbReference type="NCBI Taxonomy" id="2030880"/>
    <lineage>
        <taxon>Bacteria</taxon>
        <taxon>Pseudomonadati</taxon>
        <taxon>Pseudomonadota</taxon>
        <taxon>Gammaproteobacteria</taxon>
        <taxon>SAR86 cluster</taxon>
    </lineage>
</organism>
<proteinExistence type="inferred from homology"/>
<comment type="pathway">
    <text evidence="2 15">Amino-acid biosynthesis; L-tryptophan biosynthesis; L-tryptophan from chorismate: step 1/5.</text>
</comment>
<name>A0A972VWI4_9GAMM</name>
<evidence type="ECO:0000256" key="1">
    <source>
        <dbReference type="ARBA" id="ARBA00001946"/>
    </source>
</evidence>
<dbReference type="AlphaFoldDB" id="A0A972VWI4"/>
<dbReference type="Proteomes" id="UP000754644">
    <property type="component" value="Unassembled WGS sequence"/>
</dbReference>
<evidence type="ECO:0000259" key="16">
    <source>
        <dbReference type="Pfam" id="PF00425"/>
    </source>
</evidence>
<evidence type="ECO:0000256" key="9">
    <source>
        <dbReference type="ARBA" id="ARBA00022822"/>
    </source>
</evidence>
<evidence type="ECO:0000256" key="11">
    <source>
        <dbReference type="ARBA" id="ARBA00023141"/>
    </source>
</evidence>
<dbReference type="SUPFAM" id="SSF56322">
    <property type="entry name" value="ADC synthase"/>
    <property type="match status" value="1"/>
</dbReference>
<dbReference type="Pfam" id="PF04715">
    <property type="entry name" value="Anth_synt_I_N"/>
    <property type="match status" value="1"/>
</dbReference>
<dbReference type="InterPro" id="IPR005256">
    <property type="entry name" value="Anth_synth_I_PabB"/>
</dbReference>
<keyword evidence="11 15" id="KW-0057">Aromatic amino acid biosynthesis</keyword>
<comment type="cofactor">
    <cofactor evidence="1 15">
        <name>Mg(2+)</name>
        <dbReference type="ChEBI" id="CHEBI:18420"/>
    </cofactor>
</comment>
<sequence>MTSDDFAKFAAQGFNHIPVTREVLADLDTPLSSYIKVARGSYSYLLESAAQGAEKWARYSMVGLPSSQVLKVFGHEVVLESQGVETDRFTCEDPLAYVEEFQARFRYPPIENLPIYTGGLVGYFGYDTVRYVEKRVQHSMPPDSIGTPDILLMVSNDVMVFDNVKGKLHLITHADPAVENAFVSAQARLDDMAAGMQALIPVDIRKPSVGPAIHEEDFVSSYGQSRFKADVEKIKDYIQAGDVMQVVLSQRMSITLESDPLNLYRALRALNPSPYMYYMDLGDFHIVSSSPEILARLDNGQVTVRPLAGTRRRGIDEVEDLALEQELLADTKELAEHLMLIDLGRNDIGRVCETGSVEVTEMMTVERYAHVMHIASNVQGQLAASYTAMDLLRATLPVGTLSGAPKVRALEIIDECEPEKRGIFGGAVGYLSWNGNMDTAIAIRTAVVKDRTLYVQAGAGIVADSVAESEWQETINKARSIFRAVALAEAGLGIDTKAENLRVYNSAEVRKTVGEVGDSK</sequence>
<comment type="similarity">
    <text evidence="3 15">Belongs to the anthranilate synthase component I family.</text>
</comment>
<keyword evidence="12 15" id="KW-0456">Lyase</keyword>
<comment type="caution">
    <text evidence="18">The sequence shown here is derived from an EMBL/GenBank/DDBJ whole genome shotgun (WGS) entry which is preliminary data.</text>
</comment>
<reference evidence="18" key="1">
    <citation type="submission" date="2020-05" db="EMBL/GenBank/DDBJ databases">
        <title>Sulfur intermediates as new biogeochemical hubs in an aquatic model microbial ecosystem.</title>
        <authorList>
            <person name="Vigneron A."/>
        </authorList>
    </citation>
    <scope>NUCLEOTIDE SEQUENCE</scope>
    <source>
        <strain evidence="18">Bin.250</strain>
    </source>
</reference>
<comment type="subunit">
    <text evidence="4 15">Heterotetramer consisting of two non-identical subunits: a beta subunit (TrpG) and a large alpha subunit (TrpE).</text>
</comment>
<evidence type="ECO:0000256" key="3">
    <source>
        <dbReference type="ARBA" id="ARBA00009562"/>
    </source>
</evidence>
<dbReference type="Gene3D" id="3.60.120.10">
    <property type="entry name" value="Anthranilate synthase"/>
    <property type="match status" value="1"/>
</dbReference>
<accession>A0A972VWI4</accession>
<protein>
    <recommendedName>
        <fullName evidence="6 15">Anthranilate synthase component 1</fullName>
        <ecNumber evidence="5 15">4.1.3.27</ecNumber>
    </recommendedName>
</protein>
<evidence type="ECO:0000256" key="5">
    <source>
        <dbReference type="ARBA" id="ARBA00012266"/>
    </source>
</evidence>
<dbReference type="Pfam" id="PF00425">
    <property type="entry name" value="Chorismate_bind"/>
    <property type="match status" value="1"/>
</dbReference>
<evidence type="ECO:0000256" key="2">
    <source>
        <dbReference type="ARBA" id="ARBA00004873"/>
    </source>
</evidence>